<dbReference type="InterPro" id="IPR000456">
    <property type="entry name" value="Ribosomal_bL17"/>
</dbReference>
<dbReference type="GO" id="GO:0003735">
    <property type="term" value="F:structural constituent of ribosome"/>
    <property type="evidence" value="ECO:0007669"/>
    <property type="project" value="InterPro"/>
</dbReference>
<dbReference type="SUPFAM" id="SSF64263">
    <property type="entry name" value="Prokaryotic ribosomal protein L17"/>
    <property type="match status" value="1"/>
</dbReference>
<evidence type="ECO:0000256" key="4">
    <source>
        <dbReference type="HAMAP-Rule" id="MF_01368"/>
    </source>
</evidence>
<feature type="compositionally biased region" description="Polar residues" evidence="6">
    <location>
        <begin position="121"/>
        <end position="130"/>
    </location>
</feature>
<comment type="similarity">
    <text evidence="1 4 5">Belongs to the bacterial ribosomal protein bL17 family.</text>
</comment>
<dbReference type="InterPro" id="IPR036373">
    <property type="entry name" value="Ribosomal_bL17_sf"/>
</dbReference>
<keyword evidence="3 4" id="KW-0687">Ribonucleoprotein</keyword>
<evidence type="ECO:0000256" key="6">
    <source>
        <dbReference type="SAM" id="MobiDB-lite"/>
    </source>
</evidence>
<dbReference type="RefSeq" id="WP_116708486.1">
    <property type="nucleotide sequence ID" value="NZ_QEKW01000005.1"/>
</dbReference>
<evidence type="ECO:0000256" key="2">
    <source>
        <dbReference type="ARBA" id="ARBA00022980"/>
    </source>
</evidence>
<dbReference type="AlphaFoldDB" id="A0A2U1FDI5"/>
<evidence type="ECO:0000256" key="5">
    <source>
        <dbReference type="RuleBase" id="RU000660"/>
    </source>
</evidence>
<dbReference type="Pfam" id="PF01196">
    <property type="entry name" value="Ribosomal_L17"/>
    <property type="match status" value="1"/>
</dbReference>
<dbReference type="Proteomes" id="UP000245639">
    <property type="component" value="Unassembled WGS sequence"/>
</dbReference>
<evidence type="ECO:0000256" key="3">
    <source>
        <dbReference type="ARBA" id="ARBA00023274"/>
    </source>
</evidence>
<dbReference type="PANTHER" id="PTHR14413:SF16">
    <property type="entry name" value="LARGE RIBOSOMAL SUBUNIT PROTEIN BL17M"/>
    <property type="match status" value="1"/>
</dbReference>
<organism evidence="7 8">
    <name type="scientific">Actinomycetospora cinnamomea</name>
    <dbReference type="NCBI Taxonomy" id="663609"/>
    <lineage>
        <taxon>Bacteria</taxon>
        <taxon>Bacillati</taxon>
        <taxon>Actinomycetota</taxon>
        <taxon>Actinomycetes</taxon>
        <taxon>Pseudonocardiales</taxon>
        <taxon>Pseudonocardiaceae</taxon>
        <taxon>Actinomycetospora</taxon>
    </lineage>
</organism>
<keyword evidence="2 4" id="KW-0689">Ribosomal protein</keyword>
<dbReference type="OrthoDB" id="9809073at2"/>
<evidence type="ECO:0000313" key="7">
    <source>
        <dbReference type="EMBL" id="PVZ10271.1"/>
    </source>
</evidence>
<evidence type="ECO:0000313" key="8">
    <source>
        <dbReference type="Proteomes" id="UP000245639"/>
    </source>
</evidence>
<dbReference type="GO" id="GO:0022625">
    <property type="term" value="C:cytosolic large ribosomal subunit"/>
    <property type="evidence" value="ECO:0007669"/>
    <property type="project" value="TreeGrafter"/>
</dbReference>
<dbReference type="FunFam" id="3.90.1030.10:FF:000001">
    <property type="entry name" value="50S ribosomal protein L17"/>
    <property type="match status" value="1"/>
</dbReference>
<sequence length="246" mass="25295">MPQPSKGPRLGGSPDHQKLMLANLATSLFTHGRIHTTRAKAERLRPYAERLITKAKKGGLHNRRIIAQQIRDKDVVHRLVAEIGPFFADRPGGYTRIVKTLPRKGDNAPMAVIELVNERTATAEASQATRTAAPPRSPSGPGAQIGETATGAAATAATIAAAEESDLSPETAGPGDAGDAVEAQESVGTGDDAPEVPEAEPAATSAGRDPSEDADSGASEGDTGASSDQDPSEDADSSATTGDDKS</sequence>
<accession>A0A2U1FDI5</accession>
<name>A0A2U1FDI5_9PSEU</name>
<dbReference type="Gene3D" id="3.90.1030.10">
    <property type="entry name" value="Ribosomal protein L17"/>
    <property type="match status" value="1"/>
</dbReference>
<protein>
    <recommendedName>
        <fullName evidence="4">Large ribosomal subunit protein bL17</fullName>
    </recommendedName>
</protein>
<dbReference type="NCBIfam" id="TIGR00059">
    <property type="entry name" value="L17"/>
    <property type="match status" value="1"/>
</dbReference>
<feature type="compositionally biased region" description="Low complexity" evidence="6">
    <location>
        <begin position="139"/>
        <end position="162"/>
    </location>
</feature>
<comment type="caution">
    <text evidence="7">The sequence shown here is derived from an EMBL/GenBank/DDBJ whole genome shotgun (WGS) entry which is preliminary data.</text>
</comment>
<keyword evidence="8" id="KW-1185">Reference proteome</keyword>
<dbReference type="GO" id="GO:0006412">
    <property type="term" value="P:translation"/>
    <property type="evidence" value="ECO:0007669"/>
    <property type="project" value="UniProtKB-UniRule"/>
</dbReference>
<gene>
    <name evidence="4" type="primary">rplQ</name>
    <name evidence="7" type="ORF">C8D89_105351</name>
</gene>
<feature type="region of interest" description="Disordered" evidence="6">
    <location>
        <begin position="121"/>
        <end position="246"/>
    </location>
</feature>
<dbReference type="HAMAP" id="MF_01368">
    <property type="entry name" value="Ribosomal_bL17"/>
    <property type="match status" value="1"/>
</dbReference>
<proteinExistence type="inferred from homology"/>
<evidence type="ECO:0000256" key="1">
    <source>
        <dbReference type="ARBA" id="ARBA00008777"/>
    </source>
</evidence>
<feature type="compositionally biased region" description="Polar residues" evidence="6">
    <location>
        <begin position="237"/>
        <end position="246"/>
    </location>
</feature>
<dbReference type="PANTHER" id="PTHR14413">
    <property type="entry name" value="RIBOSOMAL PROTEIN L17"/>
    <property type="match status" value="1"/>
</dbReference>
<dbReference type="EMBL" id="QEKW01000005">
    <property type="protein sequence ID" value="PVZ10271.1"/>
    <property type="molecule type" value="Genomic_DNA"/>
</dbReference>
<reference evidence="7 8" key="1">
    <citation type="submission" date="2018-04" db="EMBL/GenBank/DDBJ databases">
        <title>Genomic Encyclopedia of Type Strains, Phase IV (KMG-IV): sequencing the most valuable type-strain genomes for metagenomic binning, comparative biology and taxonomic classification.</title>
        <authorList>
            <person name="Goeker M."/>
        </authorList>
    </citation>
    <scope>NUCLEOTIDE SEQUENCE [LARGE SCALE GENOMIC DNA]</scope>
    <source>
        <strain evidence="7 8">DSM 45771</strain>
    </source>
</reference>
<comment type="subunit">
    <text evidence="4">Part of the 50S ribosomal subunit. Contacts protein L32.</text>
</comment>